<dbReference type="RefSeq" id="WP_115434432.1">
    <property type="nucleotide sequence ID" value="NZ_CP031337.1"/>
</dbReference>
<dbReference type="NCBIfam" id="TIGR01942">
    <property type="entry name" value="pcnB"/>
    <property type="match status" value="1"/>
</dbReference>
<evidence type="ECO:0000256" key="4">
    <source>
        <dbReference type="ARBA" id="ARBA00022840"/>
    </source>
</evidence>
<evidence type="ECO:0000256" key="2">
    <source>
        <dbReference type="ARBA" id="ARBA00022679"/>
    </source>
</evidence>
<feature type="compositionally biased region" description="Basic residues" evidence="9">
    <location>
        <begin position="430"/>
        <end position="440"/>
    </location>
</feature>
<feature type="region of interest" description="Disordered" evidence="9">
    <location>
        <begin position="418"/>
        <end position="451"/>
    </location>
</feature>
<keyword evidence="13" id="KW-0548">Nucleotidyltransferase</keyword>
<dbReference type="Gene3D" id="1.10.3090.10">
    <property type="entry name" value="cca-adding enzyme, domain 2"/>
    <property type="match status" value="1"/>
</dbReference>
<organism evidence="13 14">
    <name type="scientific">Crenobacter cavernae</name>
    <dbReference type="NCBI Taxonomy" id="2290923"/>
    <lineage>
        <taxon>Bacteria</taxon>
        <taxon>Pseudomonadati</taxon>
        <taxon>Pseudomonadota</taxon>
        <taxon>Betaproteobacteria</taxon>
        <taxon>Neisseriales</taxon>
        <taxon>Neisseriaceae</taxon>
        <taxon>Crenobacter</taxon>
    </lineage>
</organism>
<dbReference type="CDD" id="cd05398">
    <property type="entry name" value="NT_ClassII-CCAase"/>
    <property type="match status" value="1"/>
</dbReference>
<protein>
    <recommendedName>
        <fullName evidence="7">Poly(A) polymerase I</fullName>
        <shortName evidence="7">PAP I</shortName>
        <ecNumber evidence="7">2.7.7.19</ecNumber>
    </recommendedName>
</protein>
<gene>
    <name evidence="7 13" type="primary">pcnB</name>
    <name evidence="13" type="ORF">DWG20_14290</name>
</gene>
<feature type="active site" evidence="7">
    <location>
        <position position="74"/>
    </location>
</feature>
<dbReference type="Pfam" id="PF01743">
    <property type="entry name" value="PolyA_pol"/>
    <property type="match status" value="1"/>
</dbReference>
<evidence type="ECO:0000256" key="5">
    <source>
        <dbReference type="ARBA" id="ARBA00022884"/>
    </source>
</evidence>
<evidence type="ECO:0000313" key="14">
    <source>
        <dbReference type="Proteomes" id="UP000254537"/>
    </source>
</evidence>
<dbReference type="InterPro" id="IPR025866">
    <property type="entry name" value="PolyA_pol_arg_C_dom"/>
</dbReference>
<evidence type="ECO:0000256" key="1">
    <source>
        <dbReference type="ARBA" id="ARBA00022664"/>
    </source>
</evidence>
<feature type="domain" description="Polymerase A arginine-rich C-terminal" evidence="11">
    <location>
        <begin position="320"/>
        <end position="438"/>
    </location>
</feature>
<dbReference type="EC" id="2.7.7.19" evidence="7"/>
<proteinExistence type="inferred from homology"/>
<dbReference type="InterPro" id="IPR032828">
    <property type="entry name" value="PolyA_RNA-bd"/>
</dbReference>
<dbReference type="EMBL" id="CP031337">
    <property type="protein sequence ID" value="AXK40505.1"/>
    <property type="molecule type" value="Genomic_DNA"/>
</dbReference>
<feature type="active site" evidence="7">
    <location>
        <position position="76"/>
    </location>
</feature>
<evidence type="ECO:0000256" key="6">
    <source>
        <dbReference type="ARBA" id="ARBA00023163"/>
    </source>
</evidence>
<evidence type="ECO:0000256" key="3">
    <source>
        <dbReference type="ARBA" id="ARBA00022741"/>
    </source>
</evidence>
<feature type="domain" description="tRNA nucleotidyltransferase/poly(A) polymerase RNA and SrmB- binding" evidence="12">
    <location>
        <begin position="206"/>
        <end position="267"/>
    </location>
</feature>
<keyword evidence="6 7" id="KW-0804">Transcription</keyword>
<comment type="similarity">
    <text evidence="7 8">Belongs to the tRNA nucleotidyltransferase/poly(A) polymerase family.</text>
</comment>
<evidence type="ECO:0000256" key="9">
    <source>
        <dbReference type="SAM" id="MobiDB-lite"/>
    </source>
</evidence>
<evidence type="ECO:0000259" key="10">
    <source>
        <dbReference type="Pfam" id="PF01743"/>
    </source>
</evidence>
<dbReference type="GO" id="GO:0003723">
    <property type="term" value="F:RNA binding"/>
    <property type="evidence" value="ECO:0007669"/>
    <property type="project" value="UniProtKB-UniRule"/>
</dbReference>
<dbReference type="AlphaFoldDB" id="A0A345Y9A3"/>
<dbReference type="SUPFAM" id="SSF81301">
    <property type="entry name" value="Nucleotidyltransferase"/>
    <property type="match status" value="1"/>
</dbReference>
<dbReference type="Proteomes" id="UP000254537">
    <property type="component" value="Chromosome"/>
</dbReference>
<dbReference type="GO" id="GO:0006397">
    <property type="term" value="P:mRNA processing"/>
    <property type="evidence" value="ECO:0007669"/>
    <property type="project" value="UniProtKB-KW"/>
</dbReference>
<evidence type="ECO:0000259" key="12">
    <source>
        <dbReference type="Pfam" id="PF12627"/>
    </source>
</evidence>
<feature type="active site" evidence="7">
    <location>
        <position position="148"/>
    </location>
</feature>
<dbReference type="PANTHER" id="PTHR43051">
    <property type="entry name" value="POLYNUCLEOTIDE ADENYLYLTRANSFERASE FAMILY PROTEIN"/>
    <property type="match status" value="1"/>
</dbReference>
<evidence type="ECO:0000259" key="11">
    <source>
        <dbReference type="Pfam" id="PF12626"/>
    </source>
</evidence>
<dbReference type="SUPFAM" id="SSF81891">
    <property type="entry name" value="Poly A polymerase C-terminal region-like"/>
    <property type="match status" value="1"/>
</dbReference>
<reference evidence="13 14" key="1">
    <citation type="submission" date="2018-07" db="EMBL/GenBank/DDBJ databases">
        <title>Crenobacter cavernae sp. nov., isolated from a karst cave.</title>
        <authorList>
            <person name="Zhu H."/>
        </authorList>
    </citation>
    <scope>NUCLEOTIDE SEQUENCE [LARGE SCALE GENOMIC DNA]</scope>
    <source>
        <strain evidence="13 14">K1W11S-77</strain>
    </source>
</reference>
<dbReference type="Pfam" id="PF12627">
    <property type="entry name" value="PolyA_pol_RNAbd"/>
    <property type="match status" value="1"/>
</dbReference>
<name>A0A345Y9A3_9NEIS</name>
<dbReference type="InterPro" id="IPR043519">
    <property type="entry name" value="NT_sf"/>
</dbReference>
<dbReference type="KEGG" id="ccah:DWG20_14290"/>
<dbReference type="Pfam" id="PF12626">
    <property type="entry name" value="PolyA_pol_arg_C"/>
    <property type="match status" value="1"/>
</dbReference>
<sequence length="451" mass="51319">MIRKLIRRVFDLPGARSRQGIRPKIYPVTQHGVHRDRLSFAALKITTRLQEAGFQAYVVGGAVRDLMLGVDPKDFDVATNATPEEVHHLFRRSRIIGRRFRIVHVMVGPETIEVTTFRGGEVGDKNETGRIMADNTYGSQEEDAHRRDFTVNALFYDPSDETVIDYHHGVKDLNAKKLVMIGQPARRYQEDPVRMLRAVRLAAKLGFEIDEATQKPIRSHAHLLKNEPPARLFDELLKLLHSGQGFECLKKLSDEGLSHGNFPLLAAVMDEPGSEAFVKLALDSTDARIRADKPVSVGFLLATMLWHQVYNRWQRRVENGEKSVGALLEAMADVEALQDNDFAIPRRFSTTMREIWMLQPRFESRSGQRPFRFLEQPRFRAAYDFLALRAEVGEVDRELVDWWTRFQSANDDTRLDMIANVKDDGPRAGAQRKRRRRKKAPGAADGQGNGA</sequence>
<evidence type="ECO:0000256" key="7">
    <source>
        <dbReference type="HAMAP-Rule" id="MF_00957"/>
    </source>
</evidence>
<dbReference type="Gene3D" id="3.30.460.10">
    <property type="entry name" value="Beta Polymerase, domain 2"/>
    <property type="match status" value="1"/>
</dbReference>
<keyword evidence="3 7" id="KW-0547">Nucleotide-binding</keyword>
<comment type="catalytic activity">
    <reaction evidence="7">
        <text>RNA(n) + ATP = RNA(n)-3'-adenine ribonucleotide + diphosphate</text>
        <dbReference type="Rhea" id="RHEA:11332"/>
        <dbReference type="Rhea" id="RHEA-COMP:14527"/>
        <dbReference type="Rhea" id="RHEA-COMP:17347"/>
        <dbReference type="ChEBI" id="CHEBI:30616"/>
        <dbReference type="ChEBI" id="CHEBI:33019"/>
        <dbReference type="ChEBI" id="CHEBI:140395"/>
        <dbReference type="ChEBI" id="CHEBI:173115"/>
        <dbReference type="EC" id="2.7.7.19"/>
    </reaction>
</comment>
<dbReference type="OrthoDB" id="9805698at2"/>
<dbReference type="GO" id="GO:1990817">
    <property type="term" value="F:poly(A) RNA polymerase activity"/>
    <property type="evidence" value="ECO:0007669"/>
    <property type="project" value="UniProtKB-UniRule"/>
</dbReference>
<evidence type="ECO:0000313" key="13">
    <source>
        <dbReference type="EMBL" id="AXK40505.1"/>
    </source>
</evidence>
<accession>A0A345Y9A3</accession>
<feature type="domain" description="Poly A polymerase head" evidence="10">
    <location>
        <begin position="56"/>
        <end position="178"/>
    </location>
</feature>
<comment type="function">
    <text evidence="7">Adds poly(A) tail to the 3' end of many RNAs, which usually targets these RNAs for decay. Plays a significant role in the global control of gene expression, through influencing the rate of transcript degradation, and in the general RNA quality control.</text>
</comment>
<dbReference type="InterPro" id="IPR052191">
    <property type="entry name" value="tRNA_ntf/polyA_polymerase_I"/>
</dbReference>
<dbReference type="GO" id="GO:0005524">
    <property type="term" value="F:ATP binding"/>
    <property type="evidence" value="ECO:0007669"/>
    <property type="project" value="UniProtKB-UniRule"/>
</dbReference>
<keyword evidence="4 7" id="KW-0067">ATP-binding</keyword>
<keyword evidence="2 7" id="KW-0808">Transferase</keyword>
<dbReference type="PANTHER" id="PTHR43051:SF1">
    <property type="entry name" value="POLYNUCLEOTIDE ADENYLYLTRANSFERASE FAMILY PROTEIN"/>
    <property type="match status" value="1"/>
</dbReference>
<dbReference type="InterPro" id="IPR002646">
    <property type="entry name" value="PolA_pol_head_dom"/>
</dbReference>
<keyword evidence="5 7" id="KW-0694">RNA-binding</keyword>
<dbReference type="HAMAP" id="MF_00957">
    <property type="entry name" value="PolyA_pol"/>
    <property type="match status" value="1"/>
</dbReference>
<dbReference type="GO" id="GO:0043633">
    <property type="term" value="P:polyadenylation-dependent RNA catabolic process"/>
    <property type="evidence" value="ECO:0007669"/>
    <property type="project" value="InterPro"/>
</dbReference>
<keyword evidence="1 7" id="KW-0507">mRNA processing</keyword>
<dbReference type="InterPro" id="IPR010206">
    <property type="entry name" value="PolA_pol_I"/>
</dbReference>
<evidence type="ECO:0000256" key="8">
    <source>
        <dbReference type="RuleBase" id="RU003953"/>
    </source>
</evidence>